<evidence type="ECO:0000256" key="9">
    <source>
        <dbReference type="HAMAP-Rule" id="MF_00161"/>
    </source>
</evidence>
<feature type="transmembrane region" description="Helical" evidence="9">
    <location>
        <begin position="98"/>
        <end position="120"/>
    </location>
</feature>
<feature type="transmembrane region" description="Helical" evidence="9">
    <location>
        <begin position="71"/>
        <end position="91"/>
    </location>
</feature>
<protein>
    <recommendedName>
        <fullName evidence="9">Lipoprotein signal peptidase</fullName>
        <ecNumber evidence="9">3.4.23.36</ecNumber>
    </recommendedName>
    <alternativeName>
        <fullName evidence="9">Prolipoprotein signal peptidase</fullName>
    </alternativeName>
    <alternativeName>
        <fullName evidence="9">Signal peptidase II</fullName>
        <shortName evidence="9">SPase II</shortName>
    </alternativeName>
</protein>
<keyword evidence="4 9" id="KW-0812">Transmembrane</keyword>
<gene>
    <name evidence="9" type="primary">lspA</name>
    <name evidence="11" type="ORF">DXH78_10320</name>
</gene>
<dbReference type="Pfam" id="PF01252">
    <property type="entry name" value="Peptidase_A8"/>
    <property type="match status" value="1"/>
</dbReference>
<dbReference type="Proteomes" id="UP000263993">
    <property type="component" value="Unassembled WGS sequence"/>
</dbReference>
<dbReference type="UniPathway" id="UPA00665"/>
<keyword evidence="12" id="KW-1185">Reference proteome</keyword>
<feature type="transmembrane region" description="Helical" evidence="9">
    <location>
        <begin position="140"/>
        <end position="159"/>
    </location>
</feature>
<evidence type="ECO:0000256" key="7">
    <source>
        <dbReference type="ARBA" id="ARBA00022989"/>
    </source>
</evidence>
<dbReference type="InterPro" id="IPR001872">
    <property type="entry name" value="Peptidase_A8"/>
</dbReference>
<dbReference type="RefSeq" id="WP_115516947.1">
    <property type="nucleotide sequence ID" value="NZ_QRGO01000001.1"/>
</dbReference>
<keyword evidence="2 9" id="KW-1003">Cell membrane</keyword>
<evidence type="ECO:0000256" key="8">
    <source>
        <dbReference type="ARBA" id="ARBA00023136"/>
    </source>
</evidence>
<keyword evidence="7 9" id="KW-1133">Transmembrane helix</keyword>
<dbReference type="PANTHER" id="PTHR33695">
    <property type="entry name" value="LIPOPROTEIN SIGNAL PEPTIDASE"/>
    <property type="match status" value="1"/>
</dbReference>
<sequence length="171" mass="18692">MNLKQYLFGPLTWYGLAVAVVAGLADQGSKLYLLFIHDLDANPVRLAPFLDFVLTRNYGISYGLFQMPGEAGQWLLVGFKAAAVLLLWAWLAKAENRFTALALGLIIGGAAGNTVDRLLHGWVVDFVFFHVSGAGWHFNWYVFNLADVAIVAGVAGLLYESFFGDHAVKAP</sequence>
<accession>A0A371BBJ2</accession>
<dbReference type="EC" id="3.4.23.36" evidence="9"/>
<reference evidence="12" key="1">
    <citation type="submission" date="2018-08" db="EMBL/GenBank/DDBJ databases">
        <authorList>
            <person name="Kim S.-J."/>
            <person name="Jung G.-Y."/>
        </authorList>
    </citation>
    <scope>NUCLEOTIDE SEQUENCE [LARGE SCALE GENOMIC DNA]</scope>
    <source>
        <strain evidence="12">GY_H</strain>
    </source>
</reference>
<dbReference type="GO" id="GO:0006508">
    <property type="term" value="P:proteolysis"/>
    <property type="evidence" value="ECO:0007669"/>
    <property type="project" value="UniProtKB-KW"/>
</dbReference>
<proteinExistence type="inferred from homology"/>
<feature type="transmembrane region" description="Helical" evidence="9">
    <location>
        <begin position="6"/>
        <end position="25"/>
    </location>
</feature>
<dbReference type="PRINTS" id="PR00781">
    <property type="entry name" value="LIPOSIGPTASE"/>
</dbReference>
<dbReference type="GO" id="GO:0005886">
    <property type="term" value="C:plasma membrane"/>
    <property type="evidence" value="ECO:0007669"/>
    <property type="project" value="UniProtKB-SubCell"/>
</dbReference>
<comment type="catalytic activity">
    <reaction evidence="9">
        <text>Release of signal peptides from bacterial membrane prolipoproteins. Hydrolyzes -Xaa-Yaa-Zaa-|-(S,diacylglyceryl)Cys-, in which Xaa is hydrophobic (preferably Leu), and Yaa (Ala or Ser) and Zaa (Gly or Ala) have small, neutral side chains.</text>
        <dbReference type="EC" id="3.4.23.36"/>
    </reaction>
</comment>
<keyword evidence="5 9" id="KW-0064">Aspartyl protease</keyword>
<name>A0A371BBJ2_9BRAD</name>
<keyword evidence="6 9" id="KW-0378">Hydrolase</keyword>
<comment type="pathway">
    <text evidence="9">Protein modification; lipoprotein biosynthesis (signal peptide cleavage).</text>
</comment>
<evidence type="ECO:0000256" key="5">
    <source>
        <dbReference type="ARBA" id="ARBA00022750"/>
    </source>
</evidence>
<organism evidence="11 12">
    <name type="scientific">Undibacter mobilis</name>
    <dbReference type="NCBI Taxonomy" id="2292256"/>
    <lineage>
        <taxon>Bacteria</taxon>
        <taxon>Pseudomonadati</taxon>
        <taxon>Pseudomonadota</taxon>
        <taxon>Alphaproteobacteria</taxon>
        <taxon>Hyphomicrobiales</taxon>
        <taxon>Nitrobacteraceae</taxon>
        <taxon>Undibacter</taxon>
    </lineage>
</organism>
<feature type="active site" evidence="9">
    <location>
        <position position="147"/>
    </location>
</feature>
<evidence type="ECO:0000256" key="1">
    <source>
        <dbReference type="ARBA" id="ARBA00006139"/>
    </source>
</evidence>
<keyword evidence="3 9" id="KW-0645">Protease</keyword>
<dbReference type="EMBL" id="QRGO01000001">
    <property type="protein sequence ID" value="RDV04920.1"/>
    <property type="molecule type" value="Genomic_DNA"/>
</dbReference>
<comment type="caution">
    <text evidence="11">The sequence shown here is derived from an EMBL/GenBank/DDBJ whole genome shotgun (WGS) entry which is preliminary data.</text>
</comment>
<evidence type="ECO:0000256" key="6">
    <source>
        <dbReference type="ARBA" id="ARBA00022801"/>
    </source>
</evidence>
<dbReference type="PANTHER" id="PTHR33695:SF1">
    <property type="entry name" value="LIPOPROTEIN SIGNAL PEPTIDASE"/>
    <property type="match status" value="1"/>
</dbReference>
<dbReference type="AlphaFoldDB" id="A0A371BBJ2"/>
<evidence type="ECO:0000256" key="3">
    <source>
        <dbReference type="ARBA" id="ARBA00022670"/>
    </source>
</evidence>
<comment type="subcellular location">
    <subcellularLocation>
        <location evidence="9">Cell membrane</location>
        <topology evidence="9">Multi-pass membrane protein</topology>
    </subcellularLocation>
</comment>
<dbReference type="HAMAP" id="MF_00161">
    <property type="entry name" value="LspA"/>
    <property type="match status" value="1"/>
</dbReference>
<feature type="active site" evidence="9">
    <location>
        <position position="125"/>
    </location>
</feature>
<evidence type="ECO:0000256" key="10">
    <source>
        <dbReference type="RuleBase" id="RU004181"/>
    </source>
</evidence>
<dbReference type="GO" id="GO:0004190">
    <property type="term" value="F:aspartic-type endopeptidase activity"/>
    <property type="evidence" value="ECO:0007669"/>
    <property type="project" value="UniProtKB-UniRule"/>
</dbReference>
<keyword evidence="8 9" id="KW-0472">Membrane</keyword>
<dbReference type="OrthoDB" id="9810259at2"/>
<evidence type="ECO:0000313" key="12">
    <source>
        <dbReference type="Proteomes" id="UP000263993"/>
    </source>
</evidence>
<comment type="function">
    <text evidence="9">This protein specifically catalyzes the removal of signal peptides from prolipoproteins.</text>
</comment>
<evidence type="ECO:0000256" key="4">
    <source>
        <dbReference type="ARBA" id="ARBA00022692"/>
    </source>
</evidence>
<dbReference type="NCBIfam" id="TIGR00077">
    <property type="entry name" value="lspA"/>
    <property type="match status" value="1"/>
</dbReference>
<evidence type="ECO:0000256" key="2">
    <source>
        <dbReference type="ARBA" id="ARBA00022475"/>
    </source>
</evidence>
<evidence type="ECO:0000313" key="11">
    <source>
        <dbReference type="EMBL" id="RDV04920.1"/>
    </source>
</evidence>
<comment type="similarity">
    <text evidence="1 9 10">Belongs to the peptidase A8 family.</text>
</comment>